<gene>
    <name evidence="1" type="ORF">VNO78_34921</name>
</gene>
<proteinExistence type="predicted"/>
<comment type="caution">
    <text evidence="1">The sequence shown here is derived from an EMBL/GenBank/DDBJ whole genome shotgun (WGS) entry which is preliminary data.</text>
</comment>
<organism evidence="1 2">
    <name type="scientific">Psophocarpus tetragonolobus</name>
    <name type="common">Winged bean</name>
    <name type="synonym">Dolichos tetragonolobus</name>
    <dbReference type="NCBI Taxonomy" id="3891"/>
    <lineage>
        <taxon>Eukaryota</taxon>
        <taxon>Viridiplantae</taxon>
        <taxon>Streptophyta</taxon>
        <taxon>Embryophyta</taxon>
        <taxon>Tracheophyta</taxon>
        <taxon>Spermatophyta</taxon>
        <taxon>Magnoliopsida</taxon>
        <taxon>eudicotyledons</taxon>
        <taxon>Gunneridae</taxon>
        <taxon>Pentapetalae</taxon>
        <taxon>rosids</taxon>
        <taxon>fabids</taxon>
        <taxon>Fabales</taxon>
        <taxon>Fabaceae</taxon>
        <taxon>Papilionoideae</taxon>
        <taxon>50 kb inversion clade</taxon>
        <taxon>NPAAA clade</taxon>
        <taxon>indigoferoid/millettioid clade</taxon>
        <taxon>Phaseoleae</taxon>
        <taxon>Psophocarpus</taxon>
    </lineage>
</organism>
<keyword evidence="2" id="KW-1185">Reference proteome</keyword>
<sequence length="131" mass="13923">MGGVEVNFGIRSMVVLNSLHERVISDVLENLEVCSSSIDEEGHSHASISYEHRLDATTLPLVGAYGILSLELLEVITPALPLFGAQGITSLEPHVFTPTTFLVSAQGITHLELLEAHAITPLVSLGGTVIP</sequence>
<reference evidence="1 2" key="1">
    <citation type="submission" date="2024-01" db="EMBL/GenBank/DDBJ databases">
        <title>The genomes of 5 underutilized Papilionoideae crops provide insights into root nodulation and disease resistanc.</title>
        <authorList>
            <person name="Jiang F."/>
        </authorList>
    </citation>
    <scope>NUCLEOTIDE SEQUENCE [LARGE SCALE GENOMIC DNA]</scope>
    <source>
        <strain evidence="1">DUOXIRENSHENG_FW03</strain>
        <tissue evidence="1">Leaves</tissue>
    </source>
</reference>
<evidence type="ECO:0000313" key="2">
    <source>
        <dbReference type="Proteomes" id="UP001386955"/>
    </source>
</evidence>
<dbReference type="EMBL" id="JAYMYS010000033">
    <property type="protein sequence ID" value="KAK7376069.1"/>
    <property type="molecule type" value="Genomic_DNA"/>
</dbReference>
<dbReference type="AlphaFoldDB" id="A0AAN9RLI0"/>
<protein>
    <submittedName>
        <fullName evidence="1">Uncharacterized protein</fullName>
    </submittedName>
</protein>
<accession>A0AAN9RLI0</accession>
<name>A0AAN9RLI0_PSOTE</name>
<evidence type="ECO:0000313" key="1">
    <source>
        <dbReference type="EMBL" id="KAK7376069.1"/>
    </source>
</evidence>
<dbReference type="Proteomes" id="UP001386955">
    <property type="component" value="Unassembled WGS sequence"/>
</dbReference>